<feature type="domain" description="WW" evidence="2">
    <location>
        <begin position="191"/>
        <end position="225"/>
    </location>
</feature>
<dbReference type="PANTHER" id="PTHR47852:SF2">
    <property type="entry name" value="WW DOMAIN-CONTAINING PROTEIN"/>
    <property type="match status" value="1"/>
</dbReference>
<feature type="compositionally biased region" description="Low complexity" evidence="1">
    <location>
        <begin position="863"/>
        <end position="879"/>
    </location>
</feature>
<name>A0A1Y1IBL4_KLENI</name>
<dbReference type="OrthoDB" id="2367685at2759"/>
<feature type="compositionally biased region" description="Basic and acidic residues" evidence="1">
    <location>
        <begin position="389"/>
        <end position="398"/>
    </location>
</feature>
<feature type="compositionally biased region" description="Basic and acidic residues" evidence="1">
    <location>
        <begin position="917"/>
        <end position="942"/>
    </location>
</feature>
<evidence type="ECO:0000313" key="4">
    <source>
        <dbReference type="Proteomes" id="UP000054558"/>
    </source>
</evidence>
<dbReference type="SMART" id="SM00456">
    <property type="entry name" value="WW"/>
    <property type="match status" value="2"/>
</dbReference>
<sequence>MGRKRDRKQSNAVLGGGAGGRRVKLDLWTPDPIAEARKAREAASAAAPAEAQEAAAEDRAPLGAPSDNGEATTGGPKLAETAPSGLRHLIGAYSEDEEDEASPQEEAAAPAGAPGEDVDDKVKSFLAELETDGLLEEGEEAAVEEDQQPTETGGVTSDHDSGAVALGHEVQRAGGAGAGESERDDGEGEDEFVEEGWQAILDPGSGEHYYWNTLTLETTWDKPRTIKRRRGGDPALAPQDEAGDGSGVAASVEPGEAGQGGQVEEQEQGGETQPEGPSVLETGREEGSEGGLNTGEKKGRLLEGITAEGLGADREEGDAAGPLPSKEDVLESVPSTAETDGAVTQGRVLDDEALPAVQRKVVEVGATSDEAIDSGDTSEASDSEDQVDEDGHAADAREAGPQARGQGSTGERERVPGSVVRDDEKTRSEQEELVSGLLQEGAALVRRLQERAGPSLAHVSPLARLAIQAETVSSLALKLQTANSANTIWARICEQLLLLSARATEMEGMAEGGRGTGRTEGETQGGSDGPHTDEEIEALLEDVEPNREENFRDRETRPESSGATGMRLFPIPYRGVPLTGSSAGEGSTSGMTPEVGSAQLGGQEERTPSKAELLQRKTADLQKRMAAIQAFKTPASEPPAEATALVGLAGYGSEMEDGEIAPSDEAPTSEGARPASRSGRSEKPSGEDDMGIDNTEGRPEAGVGAPGQLRSTLQQLLALGASLHEQSGQGATRGVGTSPTPPPGAAAYPEASLFTPQNPYPNPPPMPYNGAEAAPEPPSYDPFAEAHPPPPPASPPPEDTWPAQPPFPPEEALLLEPQPPLSIVEAAVVPVVEPPQVQGPVLFAPPVRVARPLEAVPKVEQPKSVAEAAAAAAGAAAGSRKAKPKKPASAPVGRGLSSAKKVSSLMDKWKAAAQDAQPRKEGPLSAEELERQKAAELEEWRRQQIASGEADKNANFAPVEGDWRKRVKKAQKQAEREARQAAAPSVSPPHADKPDLAALAKGLQPGWQPFLDPGSGDVYYGNLRTSETTWTRPAG</sequence>
<feature type="region of interest" description="Disordered" evidence="1">
    <location>
        <begin position="630"/>
        <end position="813"/>
    </location>
</feature>
<dbReference type="PROSITE" id="PS01159">
    <property type="entry name" value="WW_DOMAIN_1"/>
    <property type="match status" value="2"/>
</dbReference>
<feature type="compositionally biased region" description="Acidic residues" evidence="1">
    <location>
        <begin position="94"/>
        <end position="103"/>
    </location>
</feature>
<feature type="region of interest" description="Disordered" evidence="1">
    <location>
        <begin position="858"/>
        <end position="1016"/>
    </location>
</feature>
<gene>
    <name evidence="3" type="ORF">KFL_002710120</name>
</gene>
<proteinExistence type="predicted"/>
<reference evidence="3 4" key="1">
    <citation type="journal article" date="2014" name="Nat. Commun.">
        <title>Klebsormidium flaccidum genome reveals primary factors for plant terrestrial adaptation.</title>
        <authorList>
            <person name="Hori K."/>
            <person name="Maruyama F."/>
            <person name="Fujisawa T."/>
            <person name="Togashi T."/>
            <person name="Yamamoto N."/>
            <person name="Seo M."/>
            <person name="Sato S."/>
            <person name="Yamada T."/>
            <person name="Mori H."/>
            <person name="Tajima N."/>
            <person name="Moriyama T."/>
            <person name="Ikeuchi M."/>
            <person name="Watanabe M."/>
            <person name="Wada H."/>
            <person name="Kobayashi K."/>
            <person name="Saito M."/>
            <person name="Masuda T."/>
            <person name="Sasaki-Sekimoto Y."/>
            <person name="Mashiguchi K."/>
            <person name="Awai K."/>
            <person name="Shimojima M."/>
            <person name="Masuda S."/>
            <person name="Iwai M."/>
            <person name="Nobusawa T."/>
            <person name="Narise T."/>
            <person name="Kondo S."/>
            <person name="Saito H."/>
            <person name="Sato R."/>
            <person name="Murakawa M."/>
            <person name="Ihara Y."/>
            <person name="Oshima-Yamada Y."/>
            <person name="Ohtaka K."/>
            <person name="Satoh M."/>
            <person name="Sonobe K."/>
            <person name="Ishii M."/>
            <person name="Ohtani R."/>
            <person name="Kanamori-Sato M."/>
            <person name="Honoki R."/>
            <person name="Miyazaki D."/>
            <person name="Mochizuki H."/>
            <person name="Umetsu J."/>
            <person name="Higashi K."/>
            <person name="Shibata D."/>
            <person name="Kamiya Y."/>
            <person name="Sato N."/>
            <person name="Nakamura Y."/>
            <person name="Tabata S."/>
            <person name="Ida S."/>
            <person name="Kurokawa K."/>
            <person name="Ohta H."/>
        </authorList>
    </citation>
    <scope>NUCLEOTIDE SEQUENCE [LARGE SCALE GENOMIC DNA]</scope>
    <source>
        <strain evidence="3 4">NIES-2285</strain>
    </source>
</reference>
<protein>
    <recommendedName>
        <fullName evidence="2">WW domain-containing protein</fullName>
    </recommendedName>
</protein>
<keyword evidence="4" id="KW-1185">Reference proteome</keyword>
<dbReference type="CDD" id="cd00201">
    <property type="entry name" value="WW"/>
    <property type="match status" value="2"/>
</dbReference>
<dbReference type="Proteomes" id="UP000054558">
    <property type="component" value="Unassembled WGS sequence"/>
</dbReference>
<dbReference type="InterPro" id="IPR001202">
    <property type="entry name" value="WW_dom"/>
</dbReference>
<dbReference type="STRING" id="105231.A0A1Y1IBL4"/>
<dbReference type="SUPFAM" id="SSF51045">
    <property type="entry name" value="WW domain"/>
    <property type="match status" value="2"/>
</dbReference>
<feature type="compositionally biased region" description="Acidic residues" evidence="1">
    <location>
        <begin position="534"/>
        <end position="543"/>
    </location>
</feature>
<dbReference type="PROSITE" id="PS50020">
    <property type="entry name" value="WW_DOMAIN_2"/>
    <property type="match status" value="2"/>
</dbReference>
<feature type="compositionally biased region" description="Low complexity" evidence="1">
    <location>
        <begin position="579"/>
        <end position="592"/>
    </location>
</feature>
<organism evidence="3 4">
    <name type="scientific">Klebsormidium nitens</name>
    <name type="common">Green alga</name>
    <name type="synonym">Ulothrix nitens</name>
    <dbReference type="NCBI Taxonomy" id="105231"/>
    <lineage>
        <taxon>Eukaryota</taxon>
        <taxon>Viridiplantae</taxon>
        <taxon>Streptophyta</taxon>
        <taxon>Klebsormidiophyceae</taxon>
        <taxon>Klebsormidiales</taxon>
        <taxon>Klebsormidiaceae</taxon>
        <taxon>Klebsormidium</taxon>
    </lineage>
</organism>
<dbReference type="InterPro" id="IPR036020">
    <property type="entry name" value="WW_dom_sf"/>
</dbReference>
<dbReference type="Gene3D" id="2.20.70.10">
    <property type="match status" value="2"/>
</dbReference>
<evidence type="ECO:0000259" key="2">
    <source>
        <dbReference type="PROSITE" id="PS50020"/>
    </source>
</evidence>
<feature type="compositionally biased region" description="Basic and acidic residues" evidence="1">
    <location>
        <begin position="410"/>
        <end position="430"/>
    </location>
</feature>
<feature type="compositionally biased region" description="Acidic residues" evidence="1">
    <location>
        <begin position="129"/>
        <end position="148"/>
    </location>
</feature>
<feature type="compositionally biased region" description="Pro residues" evidence="1">
    <location>
        <begin position="758"/>
        <end position="767"/>
    </location>
</feature>
<feature type="compositionally biased region" description="Acidic residues" evidence="1">
    <location>
        <begin position="182"/>
        <end position="194"/>
    </location>
</feature>
<dbReference type="Pfam" id="PF00397">
    <property type="entry name" value="WW"/>
    <property type="match status" value="2"/>
</dbReference>
<feature type="compositionally biased region" description="Low complexity" evidence="1">
    <location>
        <begin position="104"/>
        <end position="115"/>
    </location>
</feature>
<dbReference type="AlphaFoldDB" id="A0A1Y1IBL4"/>
<feature type="compositionally biased region" description="Basic and acidic residues" evidence="1">
    <location>
        <begin position="603"/>
        <end position="613"/>
    </location>
</feature>
<feature type="compositionally biased region" description="Acidic residues" evidence="1">
    <location>
        <begin position="379"/>
        <end position="388"/>
    </location>
</feature>
<feature type="compositionally biased region" description="Polar residues" evidence="1">
    <location>
        <begin position="724"/>
        <end position="738"/>
    </location>
</feature>
<dbReference type="OMA" id="NHDQQTG"/>
<dbReference type="EMBL" id="DF237220">
    <property type="protein sequence ID" value="GAQ86117.1"/>
    <property type="molecule type" value="Genomic_DNA"/>
</dbReference>
<accession>A0A1Y1IBL4</accession>
<feature type="region of interest" description="Disordered" evidence="1">
    <location>
        <begin position="1"/>
        <end position="196"/>
    </location>
</feature>
<dbReference type="PANTHER" id="PTHR47852">
    <property type="entry name" value="OS06G0298400 PROTEIN"/>
    <property type="match status" value="1"/>
</dbReference>
<evidence type="ECO:0000313" key="3">
    <source>
        <dbReference type="EMBL" id="GAQ86117.1"/>
    </source>
</evidence>
<feature type="compositionally biased region" description="Gly residues" evidence="1">
    <location>
        <begin position="510"/>
        <end position="528"/>
    </location>
</feature>
<feature type="compositionally biased region" description="Pro residues" evidence="1">
    <location>
        <begin position="787"/>
        <end position="809"/>
    </location>
</feature>
<feature type="region of interest" description="Disordered" evidence="1">
    <location>
        <begin position="220"/>
        <end position="434"/>
    </location>
</feature>
<feature type="compositionally biased region" description="Low complexity" evidence="1">
    <location>
        <begin position="42"/>
        <end position="54"/>
    </location>
</feature>
<evidence type="ECO:0000256" key="1">
    <source>
        <dbReference type="SAM" id="MobiDB-lite"/>
    </source>
</evidence>
<feature type="compositionally biased region" description="Basic and acidic residues" evidence="1">
    <location>
        <begin position="544"/>
        <end position="558"/>
    </location>
</feature>
<feature type="compositionally biased region" description="Low complexity" evidence="1">
    <location>
        <begin position="633"/>
        <end position="644"/>
    </location>
</feature>
<feature type="domain" description="WW" evidence="2">
    <location>
        <begin position="1001"/>
        <end position="1035"/>
    </location>
</feature>
<feature type="region of interest" description="Disordered" evidence="1">
    <location>
        <begin position="508"/>
        <end position="613"/>
    </location>
</feature>